<sequence length="223" mass="25247">MLKISELSISEMKSSTLITALEKIVQAMSLFIDQTNSDASRSPEWKKETIKAMQEKTAPAFAQTKASIDEVADTAAINHKFWQSKVFLLSIQKFSDQPEKDAQIRMAYSNELAAFDLPLLALTMENARIENNLPLFFQCWKTGSAVADQKTLRDMADLSLNGIEIPNQAQALEIISRILEAKSRASQLYEMFYGRELSPLKSLQMARQQQMTEKVINHQKILN</sequence>
<dbReference type="RefSeq" id="WP_146054584.1">
    <property type="nucleotide sequence ID" value="NZ_PGFZ01000005.1"/>
</dbReference>
<evidence type="ECO:0000313" key="2">
    <source>
        <dbReference type="Proteomes" id="UP000237423"/>
    </source>
</evidence>
<evidence type="ECO:0000313" key="1">
    <source>
        <dbReference type="EMBL" id="POZ51684.1"/>
    </source>
</evidence>
<dbReference type="EMBL" id="PGFZ01000005">
    <property type="protein sequence ID" value="POZ51684.1"/>
    <property type="molecule type" value="Genomic_DNA"/>
</dbReference>
<reference evidence="1 2" key="1">
    <citation type="submission" date="2017-11" db="EMBL/GenBank/DDBJ databases">
        <title>Draft Genome Sequence of Methylobacter psychrotolerans Sph1T, an Obligate Methanotroph from Low-Temperature Environments.</title>
        <authorList>
            <person name="Oshkin I.Y."/>
            <person name="Miroshnikov K."/>
            <person name="Belova S.E."/>
            <person name="Korzhenkov A."/>
            <person name="Toshchakov S.V."/>
            <person name="Dedysh S.N."/>
        </authorList>
    </citation>
    <scope>NUCLEOTIDE SEQUENCE [LARGE SCALE GENOMIC DNA]</scope>
    <source>
        <strain evidence="1 2">Sph1</strain>
    </source>
</reference>
<dbReference type="Proteomes" id="UP000237423">
    <property type="component" value="Unassembled WGS sequence"/>
</dbReference>
<comment type="caution">
    <text evidence="1">The sequence shown here is derived from an EMBL/GenBank/DDBJ whole genome shotgun (WGS) entry which is preliminary data.</text>
</comment>
<protein>
    <submittedName>
        <fullName evidence="1">Uncharacterized protein</fullName>
    </submittedName>
</protein>
<accession>A0A2S5CLL6</accession>
<dbReference type="AlphaFoldDB" id="A0A2S5CLL6"/>
<gene>
    <name evidence="1" type="ORF">AADEFJLK_02554</name>
</gene>
<organism evidence="1 2">
    <name type="scientific">Methylovulum psychrotolerans</name>
    <dbReference type="NCBI Taxonomy" id="1704499"/>
    <lineage>
        <taxon>Bacteria</taxon>
        <taxon>Pseudomonadati</taxon>
        <taxon>Pseudomonadota</taxon>
        <taxon>Gammaproteobacteria</taxon>
        <taxon>Methylococcales</taxon>
        <taxon>Methylococcaceae</taxon>
        <taxon>Methylovulum</taxon>
    </lineage>
</organism>
<name>A0A2S5CLL6_9GAMM</name>
<proteinExistence type="predicted"/>